<evidence type="ECO:0000256" key="4">
    <source>
        <dbReference type="ARBA" id="ARBA00022729"/>
    </source>
</evidence>
<dbReference type="InterPro" id="IPR046956">
    <property type="entry name" value="RLP23-like"/>
</dbReference>
<proteinExistence type="predicted"/>
<sequence>MGTLHFLWLFLILLLQILSGNELFLVSSQRLEDQKSLLLQLQGSLQYNSSLSTKLARWNQNTSDCCNWEVVTCDSSGHVIVLELDNETISSGIENSIALFSLQYLENLNLAYNMFNVGIPTGIYNLANLKYLLNLSNAGFVGQISMTLSRLRRLVTLALSTLFPDVIHPLKLENPNLRHVIENLTELRELYLDGVDLSAQRRDWCQSLSSYLPNLKVLSLCYTNFSGSLPESISNLQNLSKLELSNCSFSGPIPSTIANLTELVYLDISFNSFTGSIPYLQQFKKLAYLDFSENHLTGLLSPAHFKGLLELAYINLAVNYLTGIRPAYMFELPSLEKLFLFNNQFAGQVKEFRNASPSLLDTIDLSNNNLNGSIPESIFGIESLKLIELGLASCRLQKFPDLKSQSRMTVLDLSDNQIHGPIPSWIWKIGDGAMEYLEQPYNVSSTLVILDLHSNKLKGELPIQPFWSIPYLDCSRNNFNNSIPLNINNSLGAFFSFANNRLTGRIPESICNASYLQVLDFSNNALSGKIPPCLLEYSKNLGVLNLENNSLYGIIPHSFPIGCSLQTLDLSENKLQRRMPKSLVNCELLEVLNVGNNRLVDSFPFMLKNSSGLRVLVFVGLVEA</sequence>
<dbReference type="Pfam" id="PF00560">
    <property type="entry name" value="LRR_1"/>
    <property type="match status" value="6"/>
</dbReference>
<feature type="chain" id="PRO_5046545389" description="Leucine-rich repeat-containing N-terminal plant-type domain-containing protein" evidence="9">
    <location>
        <begin position="21"/>
        <end position="624"/>
    </location>
</feature>
<evidence type="ECO:0000313" key="12">
    <source>
        <dbReference type="Proteomes" id="UP000823775"/>
    </source>
</evidence>
<protein>
    <recommendedName>
        <fullName evidence="10">Leucine-rich repeat-containing N-terminal plant-type domain-containing protein</fullName>
    </recommendedName>
</protein>
<evidence type="ECO:0000256" key="8">
    <source>
        <dbReference type="ARBA" id="ARBA00023180"/>
    </source>
</evidence>
<dbReference type="SUPFAM" id="SSF52058">
    <property type="entry name" value="L domain-like"/>
    <property type="match status" value="2"/>
</dbReference>
<keyword evidence="5" id="KW-0677">Repeat</keyword>
<dbReference type="PANTHER" id="PTHR48061:SF2">
    <property type="entry name" value="RECEPTOR LIKE PROTEIN 30-LIKE"/>
    <property type="match status" value="1"/>
</dbReference>
<keyword evidence="2" id="KW-0433">Leucine-rich repeat</keyword>
<evidence type="ECO:0000256" key="3">
    <source>
        <dbReference type="ARBA" id="ARBA00022692"/>
    </source>
</evidence>
<evidence type="ECO:0000256" key="2">
    <source>
        <dbReference type="ARBA" id="ARBA00022614"/>
    </source>
</evidence>
<evidence type="ECO:0000259" key="10">
    <source>
        <dbReference type="Pfam" id="PF08263"/>
    </source>
</evidence>
<dbReference type="EMBL" id="JACEIK010000882">
    <property type="protein sequence ID" value="MCD7463392.1"/>
    <property type="molecule type" value="Genomic_DNA"/>
</dbReference>
<dbReference type="InterPro" id="IPR013210">
    <property type="entry name" value="LRR_N_plant-typ"/>
</dbReference>
<evidence type="ECO:0000256" key="6">
    <source>
        <dbReference type="ARBA" id="ARBA00022989"/>
    </source>
</evidence>
<keyword evidence="3" id="KW-0812">Transmembrane</keyword>
<organism evidence="11 12">
    <name type="scientific">Datura stramonium</name>
    <name type="common">Jimsonweed</name>
    <name type="synonym">Common thornapple</name>
    <dbReference type="NCBI Taxonomy" id="4076"/>
    <lineage>
        <taxon>Eukaryota</taxon>
        <taxon>Viridiplantae</taxon>
        <taxon>Streptophyta</taxon>
        <taxon>Embryophyta</taxon>
        <taxon>Tracheophyta</taxon>
        <taxon>Spermatophyta</taxon>
        <taxon>Magnoliopsida</taxon>
        <taxon>eudicotyledons</taxon>
        <taxon>Gunneridae</taxon>
        <taxon>Pentapetalae</taxon>
        <taxon>asterids</taxon>
        <taxon>lamiids</taxon>
        <taxon>Solanales</taxon>
        <taxon>Solanaceae</taxon>
        <taxon>Solanoideae</taxon>
        <taxon>Datureae</taxon>
        <taxon>Datura</taxon>
    </lineage>
</organism>
<dbReference type="Gene3D" id="3.80.10.10">
    <property type="entry name" value="Ribonuclease Inhibitor"/>
    <property type="match status" value="4"/>
</dbReference>
<keyword evidence="7" id="KW-0472">Membrane</keyword>
<feature type="domain" description="Leucine-rich repeat-containing N-terminal plant-type" evidence="10">
    <location>
        <begin position="32"/>
        <end position="74"/>
    </location>
</feature>
<dbReference type="Pfam" id="PF08263">
    <property type="entry name" value="LRRNT_2"/>
    <property type="match status" value="1"/>
</dbReference>
<evidence type="ECO:0000256" key="1">
    <source>
        <dbReference type="ARBA" id="ARBA00004479"/>
    </source>
</evidence>
<dbReference type="PANTHER" id="PTHR48061">
    <property type="entry name" value="LEUCINE-RICH REPEAT RECEPTOR PROTEIN KINASE EMS1-LIKE-RELATED"/>
    <property type="match status" value="1"/>
</dbReference>
<dbReference type="Pfam" id="PF13855">
    <property type="entry name" value="LRR_8"/>
    <property type="match status" value="2"/>
</dbReference>
<dbReference type="InterPro" id="IPR032675">
    <property type="entry name" value="LRR_dom_sf"/>
</dbReference>
<dbReference type="InterPro" id="IPR001611">
    <property type="entry name" value="Leu-rich_rpt"/>
</dbReference>
<dbReference type="Proteomes" id="UP000823775">
    <property type="component" value="Unassembled WGS sequence"/>
</dbReference>
<reference evidence="11 12" key="1">
    <citation type="journal article" date="2021" name="BMC Genomics">
        <title>Datura genome reveals duplications of psychoactive alkaloid biosynthetic genes and high mutation rate following tissue culture.</title>
        <authorList>
            <person name="Rajewski A."/>
            <person name="Carter-House D."/>
            <person name="Stajich J."/>
            <person name="Litt A."/>
        </authorList>
    </citation>
    <scope>NUCLEOTIDE SEQUENCE [LARGE SCALE GENOMIC DNA]</scope>
    <source>
        <strain evidence="11">AR-01</strain>
    </source>
</reference>
<accession>A0ABS8SWJ0</accession>
<keyword evidence="6" id="KW-1133">Transmembrane helix</keyword>
<evidence type="ECO:0000256" key="7">
    <source>
        <dbReference type="ARBA" id="ARBA00023136"/>
    </source>
</evidence>
<name>A0ABS8SWJ0_DATST</name>
<keyword evidence="4 9" id="KW-0732">Signal</keyword>
<keyword evidence="8" id="KW-0325">Glycoprotein</keyword>
<evidence type="ECO:0000256" key="5">
    <source>
        <dbReference type="ARBA" id="ARBA00022737"/>
    </source>
</evidence>
<feature type="signal peptide" evidence="9">
    <location>
        <begin position="1"/>
        <end position="20"/>
    </location>
</feature>
<evidence type="ECO:0000256" key="9">
    <source>
        <dbReference type="SAM" id="SignalP"/>
    </source>
</evidence>
<evidence type="ECO:0000313" key="11">
    <source>
        <dbReference type="EMBL" id="MCD7463392.1"/>
    </source>
</evidence>
<keyword evidence="12" id="KW-1185">Reference proteome</keyword>
<comment type="caution">
    <text evidence="11">The sequence shown here is derived from an EMBL/GenBank/DDBJ whole genome shotgun (WGS) entry which is preliminary data.</text>
</comment>
<gene>
    <name evidence="11" type="ORF">HAX54_050475</name>
</gene>
<comment type="subcellular location">
    <subcellularLocation>
        <location evidence="1">Membrane</location>
        <topology evidence="1">Single-pass type I membrane protein</topology>
    </subcellularLocation>
</comment>